<sequence length="125" mass="14373">MTGFETIFSRFGAANLTILNNILQCSLKSFSISDSSCEFRPQSKTTIHTLVSSETWQSLWVTYKLCRREFPTDGRPCGVGFIHHLLSALLDRKLSRFRTFFSLAHKHLSFTKWLSTLYLTCSLEI</sequence>
<keyword evidence="2" id="KW-1185">Reference proteome</keyword>
<proteinExistence type="predicted"/>
<comment type="caution">
    <text evidence="1">The sequence shown here is derived from an EMBL/GenBank/DDBJ whole genome shotgun (WGS) entry which is preliminary data.</text>
</comment>
<evidence type="ECO:0000313" key="1">
    <source>
        <dbReference type="EMBL" id="KRY37350.1"/>
    </source>
</evidence>
<name>A0A0V1BK93_TRISP</name>
<dbReference type="Proteomes" id="UP000054776">
    <property type="component" value="Unassembled WGS sequence"/>
</dbReference>
<dbReference type="EMBL" id="JYDH01000034">
    <property type="protein sequence ID" value="KRY37350.1"/>
    <property type="molecule type" value="Genomic_DNA"/>
</dbReference>
<dbReference type="InParanoid" id="A0A0V1BK93"/>
<protein>
    <submittedName>
        <fullName evidence="1">Uncharacterized protein</fullName>
    </submittedName>
</protein>
<gene>
    <name evidence="1" type="ORF">T01_616</name>
</gene>
<accession>A0A0V1BK93</accession>
<reference evidence="1 2" key="1">
    <citation type="submission" date="2015-01" db="EMBL/GenBank/DDBJ databases">
        <title>Evolution of Trichinella species and genotypes.</title>
        <authorList>
            <person name="Korhonen P.K."/>
            <person name="Edoardo P."/>
            <person name="Giuseppe L.R."/>
            <person name="Gasser R.B."/>
        </authorList>
    </citation>
    <scope>NUCLEOTIDE SEQUENCE [LARGE SCALE GENOMIC DNA]</scope>
    <source>
        <strain evidence="1">ISS3</strain>
    </source>
</reference>
<evidence type="ECO:0000313" key="2">
    <source>
        <dbReference type="Proteomes" id="UP000054776"/>
    </source>
</evidence>
<dbReference type="AlphaFoldDB" id="A0A0V1BK93"/>
<organism evidence="1 2">
    <name type="scientific">Trichinella spiralis</name>
    <name type="common">Trichina worm</name>
    <dbReference type="NCBI Taxonomy" id="6334"/>
    <lineage>
        <taxon>Eukaryota</taxon>
        <taxon>Metazoa</taxon>
        <taxon>Ecdysozoa</taxon>
        <taxon>Nematoda</taxon>
        <taxon>Enoplea</taxon>
        <taxon>Dorylaimia</taxon>
        <taxon>Trichinellida</taxon>
        <taxon>Trichinellidae</taxon>
        <taxon>Trichinella</taxon>
    </lineage>
</organism>